<evidence type="ECO:0000313" key="4">
    <source>
        <dbReference type="RefSeq" id="XP_028138256.1"/>
    </source>
</evidence>
<evidence type="ECO:0000313" key="3">
    <source>
        <dbReference type="Proteomes" id="UP001652700"/>
    </source>
</evidence>
<dbReference type="InParanoid" id="A0A6P7FPW6"/>
<dbReference type="EnsemblMetazoa" id="XM_028282455.2">
    <property type="protein sequence ID" value="XP_028138256.1"/>
    <property type="gene ID" value="LOC114332632"/>
</dbReference>
<sequence>MLKYTMILLVLVFFVDSKVAPDRFLLPGTTEPILNCGKQLGLKFEDLLDNLEQNAGGLPYKEFDLCCWRSLGMITADNQVNQEVAPKIIALFFPENPEQLEKDCFKSIRDPLNDIWDMSVCIIRIVAQW</sequence>
<protein>
    <submittedName>
        <fullName evidence="4">Uncharacterized protein LOC114332632</fullName>
    </submittedName>
</protein>
<accession>A0A6P7FPW6</accession>
<name>A0A6P7FPW6_DIAVI</name>
<dbReference type="KEGG" id="dvv:114332632"/>
<dbReference type="GeneID" id="114332632"/>
<keyword evidence="3" id="KW-1185">Reference proteome</keyword>
<dbReference type="Proteomes" id="UP001652700">
    <property type="component" value="Unplaced"/>
</dbReference>
<dbReference type="AlphaFoldDB" id="A0A6P7FPW6"/>
<evidence type="ECO:0000256" key="1">
    <source>
        <dbReference type="SAM" id="SignalP"/>
    </source>
</evidence>
<feature type="chain" id="PRO_5027568174" evidence="1">
    <location>
        <begin position="22"/>
        <end position="129"/>
    </location>
</feature>
<proteinExistence type="predicted"/>
<gene>
    <name evidence="4" type="primary">LOC114332632</name>
</gene>
<reference evidence="4" key="1">
    <citation type="submission" date="2025-04" db="UniProtKB">
        <authorList>
            <consortium name="RefSeq"/>
        </authorList>
    </citation>
    <scope>IDENTIFICATION</scope>
    <source>
        <tissue evidence="4">Whole insect</tissue>
    </source>
</reference>
<organism evidence="4">
    <name type="scientific">Diabrotica virgifera virgifera</name>
    <name type="common">western corn rootworm</name>
    <dbReference type="NCBI Taxonomy" id="50390"/>
    <lineage>
        <taxon>Eukaryota</taxon>
        <taxon>Metazoa</taxon>
        <taxon>Ecdysozoa</taxon>
        <taxon>Arthropoda</taxon>
        <taxon>Hexapoda</taxon>
        <taxon>Insecta</taxon>
        <taxon>Pterygota</taxon>
        <taxon>Neoptera</taxon>
        <taxon>Endopterygota</taxon>
        <taxon>Coleoptera</taxon>
        <taxon>Polyphaga</taxon>
        <taxon>Cucujiformia</taxon>
        <taxon>Chrysomeloidea</taxon>
        <taxon>Chrysomelidae</taxon>
        <taxon>Galerucinae</taxon>
        <taxon>Diabroticina</taxon>
        <taxon>Diabroticites</taxon>
        <taxon>Diabrotica</taxon>
    </lineage>
</organism>
<evidence type="ECO:0000313" key="2">
    <source>
        <dbReference type="EnsemblMetazoa" id="XP_028138256.1"/>
    </source>
</evidence>
<feature type="signal peptide" evidence="1">
    <location>
        <begin position="1"/>
        <end position="21"/>
    </location>
</feature>
<dbReference type="RefSeq" id="XP_028138256.1">
    <property type="nucleotide sequence ID" value="XM_028282455.1"/>
</dbReference>
<reference evidence="2" key="2">
    <citation type="submission" date="2025-05" db="UniProtKB">
        <authorList>
            <consortium name="EnsemblMetazoa"/>
        </authorList>
    </citation>
    <scope>IDENTIFICATION</scope>
</reference>
<keyword evidence="1" id="KW-0732">Signal</keyword>